<dbReference type="InParanoid" id="T1G2T3"/>
<dbReference type="FunCoup" id="T1G2T3">
    <property type="interactions" value="1084"/>
</dbReference>
<keyword evidence="3" id="KW-0687">Ribonucleoprotein</keyword>
<dbReference type="GO" id="GO:0003723">
    <property type="term" value="F:RNA binding"/>
    <property type="evidence" value="ECO:0000318"/>
    <property type="project" value="GO_Central"/>
</dbReference>
<gene>
    <name evidence="8" type="primary">20215381</name>
    <name evidence="7" type="ORF">HELRODRAFT_77115</name>
</gene>
<dbReference type="HOGENOM" id="CLU_082438_2_0_1"/>
<dbReference type="GO" id="GO:0042273">
    <property type="term" value="P:ribosomal large subunit biogenesis"/>
    <property type="evidence" value="ECO:0000318"/>
    <property type="project" value="GO_Central"/>
</dbReference>
<dbReference type="GO" id="GO:0022625">
    <property type="term" value="C:cytosolic large ribosomal subunit"/>
    <property type="evidence" value="ECO:0000318"/>
    <property type="project" value="GO_Central"/>
</dbReference>
<organism evidence="8 9">
    <name type="scientific">Helobdella robusta</name>
    <name type="common">Californian leech</name>
    <dbReference type="NCBI Taxonomy" id="6412"/>
    <lineage>
        <taxon>Eukaryota</taxon>
        <taxon>Metazoa</taxon>
        <taxon>Spiralia</taxon>
        <taxon>Lophotrochozoa</taxon>
        <taxon>Annelida</taxon>
        <taxon>Clitellata</taxon>
        <taxon>Hirudinea</taxon>
        <taxon>Rhynchobdellida</taxon>
        <taxon>Glossiphoniidae</taxon>
        <taxon>Helobdella</taxon>
    </lineage>
</organism>
<dbReference type="InterPro" id="IPR039660">
    <property type="entry name" value="Ribosomal_eL14"/>
</dbReference>
<name>T1G2T3_HELRO</name>
<dbReference type="GO" id="GO:0006412">
    <property type="term" value="P:translation"/>
    <property type="evidence" value="ECO:0007669"/>
    <property type="project" value="InterPro"/>
</dbReference>
<evidence type="ECO:0000313" key="7">
    <source>
        <dbReference type="EMBL" id="ESO06845.1"/>
    </source>
</evidence>
<evidence type="ECO:0000256" key="1">
    <source>
        <dbReference type="ARBA" id="ARBA00006592"/>
    </source>
</evidence>
<dbReference type="GO" id="GO:0003735">
    <property type="term" value="F:structural constituent of ribosome"/>
    <property type="evidence" value="ECO:0000318"/>
    <property type="project" value="GO_Central"/>
</dbReference>
<protein>
    <recommendedName>
        <fullName evidence="4">Large ribosomal subunit protein eL14</fullName>
    </recommendedName>
    <alternativeName>
        <fullName evidence="5">60S ribosomal protein L14</fullName>
    </alternativeName>
</protein>
<evidence type="ECO:0000256" key="4">
    <source>
        <dbReference type="ARBA" id="ARBA00035215"/>
    </source>
</evidence>
<dbReference type="InterPro" id="IPR008991">
    <property type="entry name" value="Translation_prot_SH3-like_sf"/>
</dbReference>
<dbReference type="InterPro" id="IPR014722">
    <property type="entry name" value="Rib_uL2_dom2"/>
</dbReference>
<feature type="domain" description="Large ribosomal subunit protein eL14" evidence="6">
    <location>
        <begin position="47"/>
        <end position="120"/>
    </location>
</feature>
<dbReference type="Proteomes" id="UP000015101">
    <property type="component" value="Unassembled WGS sequence"/>
</dbReference>
<dbReference type="AlphaFoldDB" id="T1G2T3"/>
<dbReference type="EnsemblMetazoa" id="HelroT77115">
    <property type="protein sequence ID" value="HelroP77115"/>
    <property type="gene ID" value="HelroG77115"/>
</dbReference>
<dbReference type="OMA" id="KLCFVVD"/>
<dbReference type="CDD" id="cd23702">
    <property type="entry name" value="eL14"/>
    <property type="match status" value="1"/>
</dbReference>
<dbReference type="KEGG" id="hro:HELRODRAFT_77115"/>
<dbReference type="Gene3D" id="6.10.250.2270">
    <property type="match status" value="1"/>
</dbReference>
<reference evidence="7 9" key="2">
    <citation type="journal article" date="2013" name="Nature">
        <title>Insights into bilaterian evolution from three spiralian genomes.</title>
        <authorList>
            <person name="Simakov O."/>
            <person name="Marletaz F."/>
            <person name="Cho S.J."/>
            <person name="Edsinger-Gonzales E."/>
            <person name="Havlak P."/>
            <person name="Hellsten U."/>
            <person name="Kuo D.H."/>
            <person name="Larsson T."/>
            <person name="Lv J."/>
            <person name="Arendt D."/>
            <person name="Savage R."/>
            <person name="Osoegawa K."/>
            <person name="de Jong P."/>
            <person name="Grimwood J."/>
            <person name="Chapman J.A."/>
            <person name="Shapiro H."/>
            <person name="Aerts A."/>
            <person name="Otillar R.P."/>
            <person name="Terry A.Y."/>
            <person name="Boore J.L."/>
            <person name="Grigoriev I.V."/>
            <person name="Lindberg D.R."/>
            <person name="Seaver E.C."/>
            <person name="Weisblat D.A."/>
            <person name="Putnam N.H."/>
            <person name="Rokhsar D.S."/>
        </authorList>
    </citation>
    <scope>NUCLEOTIDE SEQUENCE</scope>
</reference>
<dbReference type="CTD" id="20215381"/>
<dbReference type="PANTHER" id="PTHR11127:SF2">
    <property type="entry name" value="LARGE RIBOSOMAL SUBUNIT PROTEIN EL14"/>
    <property type="match status" value="1"/>
</dbReference>
<dbReference type="GeneID" id="20215381"/>
<reference evidence="8" key="3">
    <citation type="submission" date="2015-06" db="UniProtKB">
        <authorList>
            <consortium name="EnsemblMetazoa"/>
        </authorList>
    </citation>
    <scope>IDENTIFICATION</scope>
</reference>
<dbReference type="RefSeq" id="XP_009014941.1">
    <property type="nucleotide sequence ID" value="XM_009016693.1"/>
</dbReference>
<dbReference type="eggNOG" id="KOG3421">
    <property type="taxonomic scope" value="Eukaryota"/>
</dbReference>
<dbReference type="EMBL" id="AMQM01003696">
    <property type="status" value="NOT_ANNOTATED_CDS"/>
    <property type="molecule type" value="Genomic_DNA"/>
</dbReference>
<keyword evidence="9" id="KW-1185">Reference proteome</keyword>
<evidence type="ECO:0000256" key="3">
    <source>
        <dbReference type="ARBA" id="ARBA00023274"/>
    </source>
</evidence>
<comment type="similarity">
    <text evidence="1">Belongs to the eukaryotic ribosomal protein eL14 family.</text>
</comment>
<dbReference type="Gene3D" id="2.30.30.30">
    <property type="match status" value="1"/>
</dbReference>
<dbReference type="FunFam" id="2.30.30.30:FF:000022">
    <property type="entry name" value="60S ribosomal protein L14"/>
    <property type="match status" value="1"/>
</dbReference>
<dbReference type="STRING" id="6412.T1G2T3"/>
<dbReference type="PANTHER" id="PTHR11127">
    <property type="entry name" value="60S RIBOSOMAL PROTEIN L14"/>
    <property type="match status" value="1"/>
</dbReference>
<evidence type="ECO:0000256" key="5">
    <source>
        <dbReference type="ARBA" id="ARBA00035318"/>
    </source>
</evidence>
<reference evidence="9" key="1">
    <citation type="submission" date="2012-12" db="EMBL/GenBank/DDBJ databases">
        <authorList>
            <person name="Hellsten U."/>
            <person name="Grimwood J."/>
            <person name="Chapman J.A."/>
            <person name="Shapiro H."/>
            <person name="Aerts A."/>
            <person name="Otillar R.P."/>
            <person name="Terry A.Y."/>
            <person name="Boore J.L."/>
            <person name="Simakov O."/>
            <person name="Marletaz F."/>
            <person name="Cho S.-J."/>
            <person name="Edsinger-Gonzales E."/>
            <person name="Havlak P."/>
            <person name="Kuo D.-H."/>
            <person name="Larsson T."/>
            <person name="Lv J."/>
            <person name="Arendt D."/>
            <person name="Savage R."/>
            <person name="Osoegawa K."/>
            <person name="de Jong P."/>
            <person name="Lindberg D.R."/>
            <person name="Seaver E.C."/>
            <person name="Weisblat D.A."/>
            <person name="Putnam N.H."/>
            <person name="Grigoriev I.V."/>
            <person name="Rokhsar D.S."/>
        </authorList>
    </citation>
    <scope>NUCLEOTIDE SEQUENCE</scope>
</reference>
<proteinExistence type="inferred from homology"/>
<evidence type="ECO:0000259" key="6">
    <source>
        <dbReference type="Pfam" id="PF01929"/>
    </source>
</evidence>
<dbReference type="OrthoDB" id="1875589at2759"/>
<evidence type="ECO:0000313" key="9">
    <source>
        <dbReference type="Proteomes" id="UP000015101"/>
    </source>
</evidence>
<evidence type="ECO:0000313" key="8">
    <source>
        <dbReference type="EnsemblMetazoa" id="HelroP77115"/>
    </source>
</evidence>
<dbReference type="EMBL" id="KB096275">
    <property type="protein sequence ID" value="ESO06845.1"/>
    <property type="molecule type" value="Genomic_DNA"/>
</dbReference>
<dbReference type="Pfam" id="PF01929">
    <property type="entry name" value="Ribosomal_L14e"/>
    <property type="match status" value="1"/>
</dbReference>
<dbReference type="InterPro" id="IPR002784">
    <property type="entry name" value="Ribosomal_eL14_dom"/>
</dbReference>
<accession>T1G2T3</accession>
<sequence>QTFKRFVEIGRVAYIAFGPDEGKLVTIVDVIDQNRALVDGPCTSVVRQAMNFNKLELTKFVIKFPHSARTGVVKKAWEKADINKLWSETSWAKKIEAQNKRKVMTDFDRFKLFKAKQARNRLVRIEFGRLRKLAKKAAPTKTRKPNKKVHKI</sequence>
<evidence type="ECO:0000256" key="2">
    <source>
        <dbReference type="ARBA" id="ARBA00022980"/>
    </source>
</evidence>
<dbReference type="SUPFAM" id="SSF50104">
    <property type="entry name" value="Translation proteins SH3-like domain"/>
    <property type="match status" value="1"/>
</dbReference>
<keyword evidence="2" id="KW-0689">Ribosomal protein</keyword>